<dbReference type="SUPFAM" id="SSF103642">
    <property type="entry name" value="Sec-C motif"/>
    <property type="match status" value="1"/>
</dbReference>
<proteinExistence type="predicted"/>
<dbReference type="EMBL" id="JBDLNV010000003">
    <property type="protein sequence ID" value="MFM1723535.1"/>
    <property type="molecule type" value="Genomic_DNA"/>
</dbReference>
<evidence type="ECO:0000313" key="2">
    <source>
        <dbReference type="Proteomes" id="UP001629745"/>
    </source>
</evidence>
<keyword evidence="2" id="KW-1185">Reference proteome</keyword>
<dbReference type="RefSeq" id="WP_420164106.1">
    <property type="nucleotide sequence ID" value="NZ_JBDLNV010000003.1"/>
</dbReference>
<dbReference type="Proteomes" id="UP001629745">
    <property type="component" value="Unassembled WGS sequence"/>
</dbReference>
<accession>A0ABW9FDA9</accession>
<organism evidence="1 2">
    <name type="scientific">Rhodococcus parequi</name>
    <dbReference type="NCBI Taxonomy" id="3137122"/>
    <lineage>
        <taxon>Bacteria</taxon>
        <taxon>Bacillati</taxon>
        <taxon>Actinomycetota</taxon>
        <taxon>Actinomycetes</taxon>
        <taxon>Mycobacteriales</taxon>
        <taxon>Nocardiaceae</taxon>
        <taxon>Rhodococcus</taxon>
    </lineage>
</organism>
<comment type="caution">
    <text evidence="1">The sequence shown here is derived from an EMBL/GenBank/DDBJ whole genome shotgun (WGS) entry which is preliminary data.</text>
</comment>
<sequence length="623" mass="65978">MSATPDPRDLTSAAIADLRASGPSTGEEWAQRLADAGHGSLPAMTELVELLDHPQVVLLADGRNAVLDTLVEGRVFTHRLSSGEIASGLLHADPDLTPLVLPAMAQDDGPARVLFADYDADEMAALGIADEDFPEGAGLLFGDAALQGYSPGDLIAVTVGSGGALALSVVDGDVVDVPDMADRLDRIVGADNADNLETVAWQLLADDARLFSAPTAPLGELIETAGYDLDGDYVAARGFDFGAHRLATHVALVARENELHPDEAAAVVSFVQLVGIVHDDELDLADVRARVAEDTESFVGLEDPAAAAAALDLVNAVEDDFIPALYTTASAVVGAGPRRARASGHWLAGMAADTLGDVLEAERHFADAAAMDEAWTPALFELAQIASDRGDAQRGLSLLSRIDGGQDERLHDVLTRFAPTEHPELGRNDKCWCGSGRKYKVCHLGRADAALDDRAHWLYEKATLYAQSTVLFDLVLGLAERRAQQRDDEGAVAQAFDEPLVIDTALFEGGLFQLFVARRGVLLPADERALADRWLHARRSVHEVVALEGSTATLRDLATDETAVVDAGGWAVGDLLCSRVVPTGERTQIVGGAEPVTGERKDMVLAVLSAETVEPEDVIDVLG</sequence>
<dbReference type="InterPro" id="IPR004027">
    <property type="entry name" value="SEC_C_motif"/>
</dbReference>
<dbReference type="Pfam" id="PF02810">
    <property type="entry name" value="SEC-C"/>
    <property type="match status" value="1"/>
</dbReference>
<gene>
    <name evidence="1" type="ORF">ABEU20_002105</name>
</gene>
<evidence type="ECO:0000313" key="1">
    <source>
        <dbReference type="EMBL" id="MFM1723535.1"/>
    </source>
</evidence>
<dbReference type="Gene3D" id="3.10.450.50">
    <property type="match status" value="1"/>
</dbReference>
<name>A0ABW9FDA9_9NOCA</name>
<protein>
    <submittedName>
        <fullName evidence="1">SEC-C domain-containing protein</fullName>
    </submittedName>
</protein>
<reference evidence="1 2" key="1">
    <citation type="submission" date="2023-11" db="EMBL/GenBank/DDBJ databases">
        <authorList>
            <person name="Val-Calvo J."/>
            <person name="Scortti M."/>
            <person name="Vazquez-Boland J."/>
        </authorList>
    </citation>
    <scope>NUCLEOTIDE SEQUENCE [LARGE SCALE GENOMIC DNA]</scope>
    <source>
        <strain evidence="1 2">PAM 2766</strain>
    </source>
</reference>